<dbReference type="Pfam" id="PF03061">
    <property type="entry name" value="4HBT"/>
    <property type="match status" value="1"/>
</dbReference>
<dbReference type="SUPFAM" id="SSF54637">
    <property type="entry name" value="Thioesterase/thiol ester dehydrase-isomerase"/>
    <property type="match status" value="1"/>
</dbReference>
<dbReference type="Proteomes" id="UP000005868">
    <property type="component" value="Chromosome"/>
</dbReference>
<evidence type="ECO:0000256" key="1">
    <source>
        <dbReference type="ARBA" id="ARBA00022801"/>
    </source>
</evidence>
<dbReference type="KEGG" id="tli:Tlie_1513"/>
<reference evidence="4" key="1">
    <citation type="submission" date="2011-10" db="EMBL/GenBank/DDBJ databases">
        <title>The complete genome of chromosome of Thermovirga lienii DSM 17291.</title>
        <authorList>
            <consortium name="US DOE Joint Genome Institute (JGI-PGF)"/>
            <person name="Lucas S."/>
            <person name="Copeland A."/>
            <person name="Lapidus A."/>
            <person name="Glavina del Rio T."/>
            <person name="Dalin E."/>
            <person name="Tice H."/>
            <person name="Bruce D."/>
            <person name="Goodwin L."/>
            <person name="Pitluck S."/>
            <person name="Peters L."/>
            <person name="Mikhailova N."/>
            <person name="Saunders E."/>
            <person name="Kyrpides N."/>
            <person name="Mavromatis K."/>
            <person name="Ivanova N."/>
            <person name="Last F.I."/>
            <person name="Brettin T."/>
            <person name="Detter J.C."/>
            <person name="Han C."/>
            <person name="Larimer F."/>
            <person name="Land M."/>
            <person name="Hauser L."/>
            <person name="Markowitz V."/>
            <person name="Cheng J.-F."/>
            <person name="Hugenholtz P."/>
            <person name="Woyke T."/>
            <person name="Wu D."/>
            <person name="Spring S."/>
            <person name="Schroeder M."/>
            <person name="Brambilla E.-M."/>
            <person name="Klenk H.-P."/>
            <person name="Eisen J.A."/>
        </authorList>
    </citation>
    <scope>NUCLEOTIDE SEQUENCE [LARGE SCALE GENOMIC DNA]</scope>
    <source>
        <strain evidence="4">ATCC BAA-1197 / DSM 17291 / Cas60314</strain>
    </source>
</reference>
<keyword evidence="1" id="KW-0378">Hydrolase</keyword>
<dbReference type="InterPro" id="IPR006683">
    <property type="entry name" value="Thioestr_dom"/>
</dbReference>
<keyword evidence="4" id="KW-1185">Reference proteome</keyword>
<dbReference type="Gene3D" id="3.10.129.10">
    <property type="entry name" value="Hotdog Thioesterase"/>
    <property type="match status" value="1"/>
</dbReference>
<protein>
    <submittedName>
        <fullName evidence="3">Thioesterase superfamily protein</fullName>
    </submittedName>
</protein>
<dbReference type="PANTHER" id="PTHR47260:SF3">
    <property type="entry name" value="THIOESTERASE FAMILY PROTEIN (AFU_ORTHOLOGUE AFUA_7G03960)"/>
    <property type="match status" value="1"/>
</dbReference>
<evidence type="ECO:0000313" key="4">
    <source>
        <dbReference type="Proteomes" id="UP000005868"/>
    </source>
</evidence>
<dbReference type="InterPro" id="IPR052061">
    <property type="entry name" value="PTE-AB_protein"/>
</dbReference>
<dbReference type="CDD" id="cd03443">
    <property type="entry name" value="PaaI_thioesterase"/>
    <property type="match status" value="1"/>
</dbReference>
<gene>
    <name evidence="3" type="ordered locus">Tlie_1513</name>
</gene>
<dbReference type="HOGENOM" id="CLU_089876_6_2_0"/>
<reference evidence="3 4" key="2">
    <citation type="journal article" date="2012" name="Stand. Genomic Sci.">
        <title>Genome sequence of the moderately thermophilic, amino-acid-degrading and sulfur-reducing bacterium Thermovirga lienii type strain (Cas60314(T)).</title>
        <authorList>
            <person name="Goker M."/>
            <person name="Saunders E."/>
            <person name="Lapidus A."/>
            <person name="Nolan M."/>
            <person name="Lucas S."/>
            <person name="Hammon N."/>
            <person name="Deshpande S."/>
            <person name="Cheng J.F."/>
            <person name="Han C."/>
            <person name="Tapia R."/>
            <person name="Goodwin L.A."/>
            <person name="Pitluck S."/>
            <person name="Liolios K."/>
            <person name="Mavromatis K."/>
            <person name="Pagani I."/>
            <person name="Ivanova N."/>
            <person name="Mikhailova N."/>
            <person name="Pati A."/>
            <person name="Chen A."/>
            <person name="Palaniappan K."/>
            <person name="Land M."/>
            <person name="Chang Y.J."/>
            <person name="Jeffries C.D."/>
            <person name="Brambilla E.M."/>
            <person name="Rohde M."/>
            <person name="Spring S."/>
            <person name="Detter J.C."/>
            <person name="Woyke T."/>
            <person name="Bristow J."/>
            <person name="Eisen J.A."/>
            <person name="Markowitz V."/>
            <person name="Hugenholtz P."/>
            <person name="Kyrpides N.C."/>
            <person name="Klenk H.P."/>
        </authorList>
    </citation>
    <scope>NUCLEOTIDE SEQUENCE [LARGE SCALE GENOMIC DNA]</scope>
    <source>
        <strain evidence="4">ATCC BAA-1197 / DSM 17291 / Cas60314</strain>
    </source>
</reference>
<dbReference type="OrthoDB" id="9792301at2"/>
<dbReference type="InterPro" id="IPR029069">
    <property type="entry name" value="HotDog_dom_sf"/>
</dbReference>
<proteinExistence type="predicted"/>
<feature type="domain" description="Thioesterase" evidence="2">
    <location>
        <begin position="53"/>
        <end position="126"/>
    </location>
</feature>
<accession>G7V7C0</accession>
<dbReference type="InterPro" id="IPR003736">
    <property type="entry name" value="PAAI_dom"/>
</dbReference>
<dbReference type="EMBL" id="CP003096">
    <property type="protein sequence ID" value="AER67236.1"/>
    <property type="molecule type" value="Genomic_DNA"/>
</dbReference>
<dbReference type="AlphaFoldDB" id="G7V7C0"/>
<dbReference type="eggNOG" id="COG2050">
    <property type="taxonomic scope" value="Bacteria"/>
</dbReference>
<evidence type="ECO:0000313" key="3">
    <source>
        <dbReference type="EMBL" id="AER67236.1"/>
    </source>
</evidence>
<sequence>MPLEKMPGYDGCFVCDKRGKNPRSLGVSIYWDPENQEINIPFRPDETWCGFEGIVHGGILAALVDDAMSWALKKTTKSFGFTASLSVRYLRPVKAGDSYTAVGTVHHQEGKKVQTKARIIDEKGKVHVDAKALFVLQKE</sequence>
<dbReference type="GO" id="GO:0016289">
    <property type="term" value="F:acyl-CoA hydrolase activity"/>
    <property type="evidence" value="ECO:0007669"/>
    <property type="project" value="UniProtKB-ARBA"/>
</dbReference>
<name>G7V7C0_THELD</name>
<dbReference type="PANTHER" id="PTHR47260">
    <property type="entry name" value="UPF0644 PROTEIN PB2B4.06"/>
    <property type="match status" value="1"/>
</dbReference>
<organism evidence="3 4">
    <name type="scientific">Thermovirga lienii (strain ATCC BAA-1197 / DSM 17291 / Cas60314)</name>
    <dbReference type="NCBI Taxonomy" id="580340"/>
    <lineage>
        <taxon>Bacteria</taxon>
        <taxon>Thermotogati</taxon>
        <taxon>Synergistota</taxon>
        <taxon>Synergistia</taxon>
        <taxon>Synergistales</taxon>
        <taxon>Thermovirgaceae</taxon>
        <taxon>Thermovirga</taxon>
    </lineage>
</organism>
<evidence type="ECO:0000259" key="2">
    <source>
        <dbReference type="Pfam" id="PF03061"/>
    </source>
</evidence>
<dbReference type="STRING" id="580340.Tlie_1513"/>
<dbReference type="NCBIfam" id="TIGR00369">
    <property type="entry name" value="unchar_dom_1"/>
    <property type="match status" value="1"/>
</dbReference>